<organism evidence="2 3">
    <name type="scientific">Panicum virgatum</name>
    <name type="common">Blackwell switchgrass</name>
    <dbReference type="NCBI Taxonomy" id="38727"/>
    <lineage>
        <taxon>Eukaryota</taxon>
        <taxon>Viridiplantae</taxon>
        <taxon>Streptophyta</taxon>
        <taxon>Embryophyta</taxon>
        <taxon>Tracheophyta</taxon>
        <taxon>Spermatophyta</taxon>
        <taxon>Magnoliopsida</taxon>
        <taxon>Liliopsida</taxon>
        <taxon>Poales</taxon>
        <taxon>Poaceae</taxon>
        <taxon>PACMAD clade</taxon>
        <taxon>Panicoideae</taxon>
        <taxon>Panicodae</taxon>
        <taxon>Paniceae</taxon>
        <taxon>Panicinae</taxon>
        <taxon>Panicum</taxon>
        <taxon>Panicum sect. Hiantes</taxon>
    </lineage>
</organism>
<gene>
    <name evidence="2" type="ORF">PVAP13_2KG148016</name>
</gene>
<name>A0A8T0W5A9_PANVG</name>
<evidence type="ECO:0000313" key="2">
    <source>
        <dbReference type="EMBL" id="KAG2641086.1"/>
    </source>
</evidence>
<protein>
    <submittedName>
        <fullName evidence="2">Uncharacterized protein</fullName>
    </submittedName>
</protein>
<proteinExistence type="predicted"/>
<feature type="compositionally biased region" description="Polar residues" evidence="1">
    <location>
        <begin position="1"/>
        <end position="17"/>
    </location>
</feature>
<evidence type="ECO:0000313" key="3">
    <source>
        <dbReference type="Proteomes" id="UP000823388"/>
    </source>
</evidence>
<comment type="caution">
    <text evidence="2">The sequence shown here is derived from an EMBL/GenBank/DDBJ whole genome shotgun (WGS) entry which is preliminary data.</text>
</comment>
<feature type="compositionally biased region" description="Low complexity" evidence="1">
    <location>
        <begin position="20"/>
        <end position="45"/>
    </location>
</feature>
<keyword evidence="3" id="KW-1185">Reference proteome</keyword>
<feature type="region of interest" description="Disordered" evidence="1">
    <location>
        <begin position="1"/>
        <end position="95"/>
    </location>
</feature>
<dbReference type="Proteomes" id="UP000823388">
    <property type="component" value="Chromosome 2K"/>
</dbReference>
<dbReference type="AlphaFoldDB" id="A0A8T0W5A9"/>
<accession>A0A8T0W5A9</accession>
<reference evidence="2 3" key="1">
    <citation type="submission" date="2020-05" db="EMBL/GenBank/DDBJ databases">
        <title>WGS assembly of Panicum virgatum.</title>
        <authorList>
            <person name="Lovell J.T."/>
            <person name="Jenkins J."/>
            <person name="Shu S."/>
            <person name="Juenger T.E."/>
            <person name="Schmutz J."/>
        </authorList>
    </citation>
    <scope>NUCLEOTIDE SEQUENCE [LARGE SCALE GENOMIC DNA]</scope>
    <source>
        <strain evidence="3">cv. AP13</strain>
    </source>
</reference>
<evidence type="ECO:0000256" key="1">
    <source>
        <dbReference type="SAM" id="MobiDB-lite"/>
    </source>
</evidence>
<dbReference type="EMBL" id="CM029039">
    <property type="protein sequence ID" value="KAG2641086.1"/>
    <property type="molecule type" value="Genomic_DNA"/>
</dbReference>
<sequence>MPPSFSSLAPSSRTPPTELSPAAACCPPAPPSSSTLSRIAAALASARRRQPPSRLPGVASPPLRCSRIPGRSSAGHRLAAVASPPPRPSPRDLSRCHIGPTLLTWQSDMRGPLVD</sequence>